<dbReference type="PANTHER" id="PTHR23054">
    <property type="entry name" value="TERNARY COMPLEX FACTOR MIP1, LEUCINE-ZIPPER-RELATED"/>
    <property type="match status" value="1"/>
</dbReference>
<evidence type="ECO:0000313" key="4">
    <source>
        <dbReference type="Proteomes" id="UP000036987"/>
    </source>
</evidence>
<keyword evidence="4" id="KW-1185">Reference proteome</keyword>
<gene>
    <name evidence="3" type="ORF">ZOSMA_186G00160</name>
</gene>
<feature type="domain" description="DUF547" evidence="1">
    <location>
        <begin position="271"/>
        <end position="399"/>
    </location>
</feature>
<evidence type="ECO:0000259" key="1">
    <source>
        <dbReference type="Pfam" id="PF04784"/>
    </source>
</evidence>
<protein>
    <recommendedName>
        <fullName evidence="5">DUF547 domain-containing protein</fullName>
    </recommendedName>
</protein>
<evidence type="ECO:0000313" key="3">
    <source>
        <dbReference type="EMBL" id="KMZ71166.1"/>
    </source>
</evidence>
<sequence>MFMSEQDTPKRYRNTFQISNHLTAPMAGYREHCRAQEEQVCNITPRISSSHSFSPSSKSSSSSRAEARELVREIAAVEVEIIHLERYILSLYRTNFAHHLAATAAVNIQQLRRTSDSNSDNPLPPSLNTASIGSTQEHRMLADHLCASIRDNVFGNPCKLSEDILKSIASVYCKLSSNTAPTVFSPVSSLSASTTFSLRDQSRKSDNCSPRYYYEPTTSPSQLVRLKAKDGVLDMVEITRIVIDKERFQLAVTMLEDHRILVRRLESVDPSKMDHEEKLCFWINVHNSMVMHAFIAYGLENSQIKSTPTVMSKSYNIGGFHFNAYDIQTSILRLRPHHRHHRSEQTIRSLLPHTRKHKTWNNSNSSHGYGLHRSEPLAHFGLCLGSCSDPAVRIYMTNKKSSNSNSLENVITQLEAAREELILTQFCVYKENRIVLPKILDFYSKDALMDFAALIRMLNDSLPENQSKALQQCIQGRRGGGRRIEWSSYKSDFRYLLHRDLDFTVKN</sequence>
<reference evidence="4" key="1">
    <citation type="journal article" date="2016" name="Nature">
        <title>The genome of the seagrass Zostera marina reveals angiosperm adaptation to the sea.</title>
        <authorList>
            <person name="Olsen J.L."/>
            <person name="Rouze P."/>
            <person name="Verhelst B."/>
            <person name="Lin Y.-C."/>
            <person name="Bayer T."/>
            <person name="Collen J."/>
            <person name="Dattolo E."/>
            <person name="De Paoli E."/>
            <person name="Dittami S."/>
            <person name="Maumus F."/>
            <person name="Michel G."/>
            <person name="Kersting A."/>
            <person name="Lauritano C."/>
            <person name="Lohaus R."/>
            <person name="Toepel M."/>
            <person name="Tonon T."/>
            <person name="Vanneste K."/>
            <person name="Amirebrahimi M."/>
            <person name="Brakel J."/>
            <person name="Bostroem C."/>
            <person name="Chovatia M."/>
            <person name="Grimwood J."/>
            <person name="Jenkins J.W."/>
            <person name="Jueterbock A."/>
            <person name="Mraz A."/>
            <person name="Stam W.T."/>
            <person name="Tice H."/>
            <person name="Bornberg-Bauer E."/>
            <person name="Green P.J."/>
            <person name="Pearson G.A."/>
            <person name="Procaccini G."/>
            <person name="Duarte C.M."/>
            <person name="Schmutz J."/>
            <person name="Reusch T.B.H."/>
            <person name="Van de Peer Y."/>
        </authorList>
    </citation>
    <scope>NUCLEOTIDE SEQUENCE [LARGE SCALE GENOMIC DNA]</scope>
    <source>
        <strain evidence="4">cv. Finnish</strain>
    </source>
</reference>
<organism evidence="3 4">
    <name type="scientific">Zostera marina</name>
    <name type="common">Eelgrass</name>
    <dbReference type="NCBI Taxonomy" id="29655"/>
    <lineage>
        <taxon>Eukaryota</taxon>
        <taxon>Viridiplantae</taxon>
        <taxon>Streptophyta</taxon>
        <taxon>Embryophyta</taxon>
        <taxon>Tracheophyta</taxon>
        <taxon>Spermatophyta</taxon>
        <taxon>Magnoliopsida</taxon>
        <taxon>Liliopsida</taxon>
        <taxon>Zosteraceae</taxon>
        <taxon>Zostera</taxon>
    </lineage>
</organism>
<dbReference type="Proteomes" id="UP000036987">
    <property type="component" value="Unassembled WGS sequence"/>
</dbReference>
<comment type="caution">
    <text evidence="3">The sequence shown here is derived from an EMBL/GenBank/DDBJ whole genome shotgun (WGS) entry which is preliminary data.</text>
</comment>
<evidence type="ECO:0008006" key="5">
    <source>
        <dbReference type="Google" id="ProtNLM"/>
    </source>
</evidence>
<name>A0A0K9PQD1_ZOSMR</name>
<dbReference type="EMBL" id="LFYR01000685">
    <property type="protein sequence ID" value="KMZ71166.1"/>
    <property type="molecule type" value="Genomic_DNA"/>
</dbReference>
<dbReference type="OMA" id="CASEDHL"/>
<dbReference type="InterPro" id="IPR025757">
    <property type="entry name" value="MIP1_Leuzipper"/>
</dbReference>
<dbReference type="PANTHER" id="PTHR23054:SF15">
    <property type="entry name" value="OS08G0515700 PROTEIN"/>
    <property type="match status" value="1"/>
</dbReference>
<accession>A0A0K9PQD1</accession>
<evidence type="ECO:0000259" key="2">
    <source>
        <dbReference type="Pfam" id="PF14389"/>
    </source>
</evidence>
<dbReference type="InterPro" id="IPR006869">
    <property type="entry name" value="DUF547"/>
</dbReference>
<feature type="domain" description="Ternary complex factor MIP1 leucine-zipper" evidence="2">
    <location>
        <begin position="51"/>
        <end position="94"/>
    </location>
</feature>
<proteinExistence type="predicted"/>
<dbReference type="Pfam" id="PF04784">
    <property type="entry name" value="DUF547"/>
    <property type="match status" value="1"/>
</dbReference>
<dbReference type="OrthoDB" id="418495at2759"/>
<dbReference type="Pfam" id="PF14389">
    <property type="entry name" value="Lzipper-MIP1"/>
    <property type="match status" value="1"/>
</dbReference>
<dbReference type="AlphaFoldDB" id="A0A0K9PQD1"/>
<dbReference type="STRING" id="29655.A0A0K9PQD1"/>